<sequence length="173" mass="19349">MGRMLRLTFLTSAIAFVGSLTLAYAAEPLPSPKGEVLLTVTGEIEVTNAPGRAEFDRAMLEALERKSLTATFVISGKTHRFEGVSLRAVLERVGGKGATIRASAWNDYEVDIPWDDLKYDPLIAMSADGQMLTLRDKGPLWIVYPQDDYSALRDDLHDSRWVWQLNRLRIGRP</sequence>
<dbReference type="InterPro" id="IPR036374">
    <property type="entry name" value="OxRdtase_Mopterin-bd_sf"/>
</dbReference>
<gene>
    <name evidence="2" type="ORF">H0S73_15265</name>
</gene>
<evidence type="ECO:0000256" key="1">
    <source>
        <dbReference type="SAM" id="SignalP"/>
    </source>
</evidence>
<evidence type="ECO:0000313" key="2">
    <source>
        <dbReference type="EMBL" id="MBA1157485.1"/>
    </source>
</evidence>
<comment type="caution">
    <text evidence="2">The sequence shown here is derived from an EMBL/GenBank/DDBJ whole genome shotgun (WGS) entry which is preliminary data.</text>
</comment>
<evidence type="ECO:0000313" key="3">
    <source>
        <dbReference type="Proteomes" id="UP000572984"/>
    </source>
</evidence>
<dbReference type="Proteomes" id="UP000572984">
    <property type="component" value="Unassembled WGS sequence"/>
</dbReference>
<organism evidence="2 3">
    <name type="scientific">Microvirga mediterraneensis</name>
    <dbReference type="NCBI Taxonomy" id="2754695"/>
    <lineage>
        <taxon>Bacteria</taxon>
        <taxon>Pseudomonadati</taxon>
        <taxon>Pseudomonadota</taxon>
        <taxon>Alphaproteobacteria</taxon>
        <taxon>Hyphomicrobiales</taxon>
        <taxon>Methylobacteriaceae</taxon>
        <taxon>Microvirga</taxon>
    </lineage>
</organism>
<feature type="signal peptide" evidence="1">
    <location>
        <begin position="1"/>
        <end position="25"/>
    </location>
</feature>
<accession>A0A838BR49</accession>
<proteinExistence type="predicted"/>
<reference evidence="2 3" key="1">
    <citation type="submission" date="2020-07" db="EMBL/GenBank/DDBJ databases">
        <title>Draft genome and description of Microvirga mediterraneensis Marseille-Q2068 sp. nov.</title>
        <authorList>
            <person name="Boxberger M."/>
        </authorList>
    </citation>
    <scope>NUCLEOTIDE SEQUENCE [LARGE SCALE GENOMIC DNA]</scope>
    <source>
        <strain evidence="2 3">Marseille-Q2068</strain>
    </source>
</reference>
<feature type="chain" id="PRO_5032557225" description="Oxidoreductase molybdopterin-binding domain-containing protein" evidence="1">
    <location>
        <begin position="26"/>
        <end position="173"/>
    </location>
</feature>
<keyword evidence="1" id="KW-0732">Signal</keyword>
<dbReference type="RefSeq" id="WP_181052952.1">
    <property type="nucleotide sequence ID" value="NZ_JACDXJ010000001.1"/>
</dbReference>
<dbReference type="SUPFAM" id="SSF56524">
    <property type="entry name" value="Oxidoreductase molybdopterin-binding domain"/>
    <property type="match status" value="1"/>
</dbReference>
<name>A0A838BR49_9HYPH</name>
<dbReference type="AlphaFoldDB" id="A0A838BR49"/>
<dbReference type="Gene3D" id="3.90.420.10">
    <property type="entry name" value="Oxidoreductase, molybdopterin-binding domain"/>
    <property type="match status" value="1"/>
</dbReference>
<evidence type="ECO:0008006" key="4">
    <source>
        <dbReference type="Google" id="ProtNLM"/>
    </source>
</evidence>
<dbReference type="EMBL" id="JACDXJ010000001">
    <property type="protein sequence ID" value="MBA1157485.1"/>
    <property type="molecule type" value="Genomic_DNA"/>
</dbReference>
<protein>
    <recommendedName>
        <fullName evidence="4">Oxidoreductase molybdopterin-binding domain-containing protein</fullName>
    </recommendedName>
</protein>
<keyword evidence="3" id="KW-1185">Reference proteome</keyword>